<proteinExistence type="predicted"/>
<dbReference type="WBParaSite" id="maker-unitig_35781-snap-gene-0.2-mRNA-1">
    <property type="protein sequence ID" value="maker-unitig_35781-snap-gene-0.2-mRNA-1"/>
    <property type="gene ID" value="maker-unitig_35781-snap-gene-0.2"/>
</dbReference>
<feature type="region of interest" description="Disordered" evidence="1">
    <location>
        <begin position="729"/>
        <end position="777"/>
    </location>
</feature>
<feature type="region of interest" description="Disordered" evidence="1">
    <location>
        <begin position="48"/>
        <end position="67"/>
    </location>
</feature>
<feature type="compositionally biased region" description="Basic residues" evidence="1">
    <location>
        <begin position="134"/>
        <end position="145"/>
    </location>
</feature>
<feature type="compositionally biased region" description="Polar residues" evidence="1">
    <location>
        <begin position="268"/>
        <end position="279"/>
    </location>
</feature>
<feature type="region of interest" description="Disordered" evidence="1">
    <location>
        <begin position="122"/>
        <end position="145"/>
    </location>
</feature>
<keyword evidence="2" id="KW-1185">Reference proteome</keyword>
<reference evidence="3" key="1">
    <citation type="submission" date="2016-11" db="UniProtKB">
        <authorList>
            <consortium name="WormBaseParasite"/>
        </authorList>
    </citation>
    <scope>IDENTIFICATION</scope>
</reference>
<dbReference type="PANTHER" id="PTHR34916">
    <property type="entry name" value="GI:13385330"/>
    <property type="match status" value="1"/>
</dbReference>
<dbReference type="Proteomes" id="UP000095280">
    <property type="component" value="Unplaced"/>
</dbReference>
<accession>A0A1I8FI57</accession>
<dbReference type="AlphaFoldDB" id="A0A1I8FI57"/>
<feature type="compositionally biased region" description="Low complexity" evidence="1">
    <location>
        <begin position="92"/>
        <end position="108"/>
    </location>
</feature>
<feature type="region of interest" description="Disordered" evidence="1">
    <location>
        <begin position="264"/>
        <end position="310"/>
    </location>
</feature>
<feature type="compositionally biased region" description="Low complexity" evidence="1">
    <location>
        <begin position="281"/>
        <end position="292"/>
    </location>
</feature>
<name>A0A1I8FI57_9PLAT</name>
<sequence length="777" mass="84570">LPPPPRSSASGAVGRPDAAASALGRLLDGLEAAHKSDVREFTVGHLNESRLYKPPDPPQRNRLLERRTARGSPEWRCWVNRHERAGATVRLPAPKQHQQQQPKAPQQPELHREALVEEILPPTGAAAALPGARRDRKRRQPRGNYRRAQLVRKRLVREAGHHRAGPHERLRCCAEPRAEAAGAHFSRQNLRIHFGNSTGPVFTGCSCNSAALEEIIRQSNTFGSVLHRIKCAYDDYLAWLLLTALRAAQQRHLRPSWTSCAIRPPSPSSAGCRTGSPSLSVGRRAGPGRPVGQSANAWPRPRAADLRDLGRPGLAGRAEARLARQPIAAGLRRSHWSAAAGRAHAEMQTVEEELGRLAQANQAGVDRLAAAMAPATVDGDSAAQLAAGEDPVLALCSGSIVRPPWSPARANCASLTAAASANGRYDLPLNGRVYDIGYCTANTPGAFVCAQALLAVTTPCLRAGSKMGFTFFLLGWATTNKFCCRAERGAGRKATRVLKLSVGHSRLQASEVLVLAVRGDIRLLRVVPAPVDLPQARLPLLLLTRQRPAAASVFDRRIPSGSSKPLLRPVSSDRWLLPGSSTRCSILAASTLLLLTRSNRWSSDSMTAASFWLVYRCFLLTRPSHECPIPSDRRSLLARPPPLLLTRSHRCSVRYVDRLLLLTLIEPLLLRFIDGGAARLLARPRAGSFLNSVHRCCRRESSTAGPSDFVDPPLLLKCVRPLIRPSRRVADRRESSTADPPSPSTAESVRVSTKHRLLGGCTTSSKRKARTTRRGSR</sequence>
<feature type="region of interest" description="Disordered" evidence="1">
    <location>
        <begin position="90"/>
        <end position="109"/>
    </location>
</feature>
<protein>
    <submittedName>
        <fullName evidence="3">RNase H domain-containing protein</fullName>
    </submittedName>
</protein>
<evidence type="ECO:0000256" key="1">
    <source>
        <dbReference type="SAM" id="MobiDB-lite"/>
    </source>
</evidence>
<organism evidence="2 3">
    <name type="scientific">Macrostomum lignano</name>
    <dbReference type="NCBI Taxonomy" id="282301"/>
    <lineage>
        <taxon>Eukaryota</taxon>
        <taxon>Metazoa</taxon>
        <taxon>Spiralia</taxon>
        <taxon>Lophotrochozoa</taxon>
        <taxon>Platyhelminthes</taxon>
        <taxon>Rhabditophora</taxon>
        <taxon>Macrostomorpha</taxon>
        <taxon>Macrostomida</taxon>
        <taxon>Macrostomidae</taxon>
        <taxon>Macrostomum</taxon>
    </lineage>
</organism>
<evidence type="ECO:0000313" key="2">
    <source>
        <dbReference type="Proteomes" id="UP000095280"/>
    </source>
</evidence>
<evidence type="ECO:0000313" key="3">
    <source>
        <dbReference type="WBParaSite" id="maker-unitig_35781-snap-gene-0.2-mRNA-1"/>
    </source>
</evidence>
<feature type="compositionally biased region" description="Basic residues" evidence="1">
    <location>
        <begin position="765"/>
        <end position="777"/>
    </location>
</feature>
<dbReference type="PANTHER" id="PTHR34916:SF1">
    <property type="entry name" value="GI:13385330"/>
    <property type="match status" value="1"/>
</dbReference>
<feature type="compositionally biased region" description="Low complexity" evidence="1">
    <location>
        <begin position="122"/>
        <end position="131"/>
    </location>
</feature>